<dbReference type="AlphaFoldDB" id="A0A1D1V806"/>
<name>A0A1D1V806_RAMVA</name>
<comment type="caution">
    <text evidence="1">The sequence shown here is derived from an EMBL/GenBank/DDBJ whole genome shotgun (WGS) entry which is preliminary data.</text>
</comment>
<dbReference type="EMBL" id="BDGG01000004">
    <property type="protein sequence ID" value="GAU97831.1"/>
    <property type="molecule type" value="Genomic_DNA"/>
</dbReference>
<keyword evidence="2" id="KW-1185">Reference proteome</keyword>
<reference evidence="1 2" key="1">
    <citation type="journal article" date="2016" name="Nat. Commun.">
        <title>Extremotolerant tardigrade genome and improved radiotolerance of human cultured cells by tardigrade-unique protein.</title>
        <authorList>
            <person name="Hashimoto T."/>
            <person name="Horikawa D.D."/>
            <person name="Saito Y."/>
            <person name="Kuwahara H."/>
            <person name="Kozuka-Hata H."/>
            <person name="Shin-I T."/>
            <person name="Minakuchi Y."/>
            <person name="Ohishi K."/>
            <person name="Motoyama A."/>
            <person name="Aizu T."/>
            <person name="Enomoto A."/>
            <person name="Kondo K."/>
            <person name="Tanaka S."/>
            <person name="Hara Y."/>
            <person name="Koshikawa S."/>
            <person name="Sagara H."/>
            <person name="Miura T."/>
            <person name="Yokobori S."/>
            <person name="Miyagawa K."/>
            <person name="Suzuki Y."/>
            <person name="Kubo T."/>
            <person name="Oyama M."/>
            <person name="Kohara Y."/>
            <person name="Fujiyama A."/>
            <person name="Arakawa K."/>
            <person name="Katayama T."/>
            <person name="Toyoda A."/>
            <person name="Kunieda T."/>
        </authorList>
    </citation>
    <scope>NUCLEOTIDE SEQUENCE [LARGE SCALE GENOMIC DNA]</scope>
    <source>
        <strain evidence="1 2">YOKOZUNA-1</strain>
    </source>
</reference>
<dbReference type="Proteomes" id="UP000186922">
    <property type="component" value="Unassembled WGS sequence"/>
</dbReference>
<protein>
    <submittedName>
        <fullName evidence="1">Uncharacterized protein</fullName>
    </submittedName>
</protein>
<organism evidence="1 2">
    <name type="scientific">Ramazzottius varieornatus</name>
    <name type="common">Water bear</name>
    <name type="synonym">Tardigrade</name>
    <dbReference type="NCBI Taxonomy" id="947166"/>
    <lineage>
        <taxon>Eukaryota</taxon>
        <taxon>Metazoa</taxon>
        <taxon>Ecdysozoa</taxon>
        <taxon>Tardigrada</taxon>
        <taxon>Eutardigrada</taxon>
        <taxon>Parachela</taxon>
        <taxon>Hypsibioidea</taxon>
        <taxon>Ramazzottiidae</taxon>
        <taxon>Ramazzottius</taxon>
    </lineage>
</organism>
<evidence type="ECO:0000313" key="1">
    <source>
        <dbReference type="EMBL" id="GAU97831.1"/>
    </source>
</evidence>
<sequence length="75" mass="8360">MEIATRKVAEYLPWRETRKDGPTAVERVVGSNKVKKSTTTSNDEAITAEITYAQKSGRELLAIPHVTCQEVKAKK</sequence>
<accession>A0A1D1V806</accession>
<gene>
    <name evidence="1" type="primary">RvY_09061-1</name>
    <name evidence="1" type="synonym">RvY_09061.1</name>
    <name evidence="1" type="ORF">RvY_09061</name>
</gene>
<evidence type="ECO:0000313" key="2">
    <source>
        <dbReference type="Proteomes" id="UP000186922"/>
    </source>
</evidence>
<proteinExistence type="predicted"/>